<keyword evidence="1" id="KW-0812">Transmembrane</keyword>
<dbReference type="EMBL" id="MU853429">
    <property type="protein sequence ID" value="KAK4130967.1"/>
    <property type="molecule type" value="Genomic_DNA"/>
</dbReference>
<feature type="transmembrane region" description="Helical" evidence="1">
    <location>
        <begin position="6"/>
        <end position="29"/>
    </location>
</feature>
<keyword evidence="1" id="KW-0472">Membrane</keyword>
<reference evidence="2" key="1">
    <citation type="journal article" date="2023" name="Mol. Phylogenet. Evol.">
        <title>Genome-scale phylogeny and comparative genomics of the fungal order Sordariales.</title>
        <authorList>
            <person name="Hensen N."/>
            <person name="Bonometti L."/>
            <person name="Westerberg I."/>
            <person name="Brannstrom I.O."/>
            <person name="Guillou S."/>
            <person name="Cros-Aarteil S."/>
            <person name="Calhoun S."/>
            <person name="Haridas S."/>
            <person name="Kuo A."/>
            <person name="Mondo S."/>
            <person name="Pangilinan J."/>
            <person name="Riley R."/>
            <person name="LaButti K."/>
            <person name="Andreopoulos B."/>
            <person name="Lipzen A."/>
            <person name="Chen C."/>
            <person name="Yan M."/>
            <person name="Daum C."/>
            <person name="Ng V."/>
            <person name="Clum A."/>
            <person name="Steindorff A."/>
            <person name="Ohm R.A."/>
            <person name="Martin F."/>
            <person name="Silar P."/>
            <person name="Natvig D.O."/>
            <person name="Lalanne C."/>
            <person name="Gautier V."/>
            <person name="Ament-Velasquez S.L."/>
            <person name="Kruys A."/>
            <person name="Hutchinson M.I."/>
            <person name="Powell A.J."/>
            <person name="Barry K."/>
            <person name="Miller A.N."/>
            <person name="Grigoriev I.V."/>
            <person name="Debuchy R."/>
            <person name="Gladieux P."/>
            <person name="Hiltunen Thoren M."/>
            <person name="Johannesson H."/>
        </authorList>
    </citation>
    <scope>NUCLEOTIDE SEQUENCE</scope>
    <source>
        <strain evidence="2">CBS 123565</strain>
    </source>
</reference>
<evidence type="ECO:0000313" key="2">
    <source>
        <dbReference type="EMBL" id="KAK4130967.1"/>
    </source>
</evidence>
<reference evidence="2" key="2">
    <citation type="submission" date="2023-05" db="EMBL/GenBank/DDBJ databases">
        <authorList>
            <consortium name="Lawrence Berkeley National Laboratory"/>
            <person name="Steindorff A."/>
            <person name="Hensen N."/>
            <person name="Bonometti L."/>
            <person name="Westerberg I."/>
            <person name="Brannstrom I.O."/>
            <person name="Guillou S."/>
            <person name="Cros-Aarteil S."/>
            <person name="Calhoun S."/>
            <person name="Haridas S."/>
            <person name="Kuo A."/>
            <person name="Mondo S."/>
            <person name="Pangilinan J."/>
            <person name="Riley R."/>
            <person name="Labutti K."/>
            <person name="Andreopoulos B."/>
            <person name="Lipzen A."/>
            <person name="Chen C."/>
            <person name="Yanf M."/>
            <person name="Daum C."/>
            <person name="Ng V."/>
            <person name="Clum A."/>
            <person name="Ohm R."/>
            <person name="Martin F."/>
            <person name="Silar P."/>
            <person name="Natvig D."/>
            <person name="Lalanne C."/>
            <person name="Gautier V."/>
            <person name="Ament-Velasquez S.L."/>
            <person name="Kruys A."/>
            <person name="Hutchinson M.I."/>
            <person name="Powell A.J."/>
            <person name="Barry K."/>
            <person name="Miller A.N."/>
            <person name="Grigoriev I.V."/>
            <person name="Debuchy R."/>
            <person name="Gladieux P."/>
            <person name="Thoren M.H."/>
            <person name="Johannesson H."/>
        </authorList>
    </citation>
    <scope>NUCLEOTIDE SEQUENCE</scope>
    <source>
        <strain evidence="2">CBS 123565</strain>
    </source>
</reference>
<comment type="caution">
    <text evidence="2">The sequence shown here is derived from an EMBL/GenBank/DDBJ whole genome shotgun (WGS) entry which is preliminary data.</text>
</comment>
<proteinExistence type="predicted"/>
<accession>A0AAN6UDE8</accession>
<evidence type="ECO:0000256" key="1">
    <source>
        <dbReference type="SAM" id="Phobius"/>
    </source>
</evidence>
<name>A0AAN6UDE8_9PEZI</name>
<keyword evidence="1" id="KW-1133">Transmembrane helix</keyword>
<keyword evidence="3" id="KW-1185">Reference proteome</keyword>
<evidence type="ECO:0000313" key="3">
    <source>
        <dbReference type="Proteomes" id="UP001304895"/>
    </source>
</evidence>
<dbReference type="Proteomes" id="UP001304895">
    <property type="component" value="Unassembled WGS sequence"/>
</dbReference>
<dbReference type="AlphaFoldDB" id="A0AAN6UDE8"/>
<gene>
    <name evidence="2" type="ORF">BT67DRAFT_445118</name>
</gene>
<protein>
    <submittedName>
        <fullName evidence="2">Uncharacterized protein</fullName>
    </submittedName>
</protein>
<sequence>MDNWEGTLLRIVCLTLMCIPSSMCSRVMWKRAESTDYLLPTRPSSYHEWDTWTGI</sequence>
<organism evidence="2 3">
    <name type="scientific">Trichocladium antarcticum</name>
    <dbReference type="NCBI Taxonomy" id="1450529"/>
    <lineage>
        <taxon>Eukaryota</taxon>
        <taxon>Fungi</taxon>
        <taxon>Dikarya</taxon>
        <taxon>Ascomycota</taxon>
        <taxon>Pezizomycotina</taxon>
        <taxon>Sordariomycetes</taxon>
        <taxon>Sordariomycetidae</taxon>
        <taxon>Sordariales</taxon>
        <taxon>Chaetomiaceae</taxon>
        <taxon>Trichocladium</taxon>
    </lineage>
</organism>